<feature type="compositionally biased region" description="Basic and acidic residues" evidence="5">
    <location>
        <begin position="151"/>
        <end position="192"/>
    </location>
</feature>
<dbReference type="AlphaFoldDB" id="A0A7R7XF15"/>
<feature type="region of interest" description="Disordered" evidence="5">
    <location>
        <begin position="151"/>
        <end position="194"/>
    </location>
</feature>
<dbReference type="CDD" id="cd20512">
    <property type="entry name" value="CYCLIN_CLBs_yeast_rpt2"/>
    <property type="match status" value="1"/>
</dbReference>
<keyword evidence="9" id="KW-1185">Reference proteome</keyword>
<evidence type="ECO:0000256" key="1">
    <source>
        <dbReference type="ARBA" id="ARBA00022618"/>
    </source>
</evidence>
<evidence type="ECO:0000256" key="3">
    <source>
        <dbReference type="ARBA" id="ARBA00023306"/>
    </source>
</evidence>
<evidence type="ECO:0000313" key="8">
    <source>
        <dbReference type="EMBL" id="BCS20001.1"/>
    </source>
</evidence>
<dbReference type="KEGG" id="apuu:APUU_20433S"/>
<dbReference type="RefSeq" id="XP_041552195.1">
    <property type="nucleotide sequence ID" value="XM_041699073.1"/>
</dbReference>
<evidence type="ECO:0000313" key="9">
    <source>
        <dbReference type="Proteomes" id="UP000654913"/>
    </source>
</evidence>
<dbReference type="EMBL" id="AP024444">
    <property type="protein sequence ID" value="BCS20001.1"/>
    <property type="molecule type" value="Genomic_DNA"/>
</dbReference>
<dbReference type="SMART" id="SM01332">
    <property type="entry name" value="Cyclin_C"/>
    <property type="match status" value="1"/>
</dbReference>
<evidence type="ECO:0000256" key="2">
    <source>
        <dbReference type="ARBA" id="ARBA00023127"/>
    </source>
</evidence>
<proteinExistence type="inferred from homology"/>
<comment type="similarity">
    <text evidence="4">Belongs to the cyclin family.</text>
</comment>
<dbReference type="InterPro" id="IPR006671">
    <property type="entry name" value="Cyclin_N"/>
</dbReference>
<feature type="region of interest" description="Disordered" evidence="5">
    <location>
        <begin position="1"/>
        <end position="54"/>
    </location>
</feature>
<feature type="compositionally biased region" description="Basic and acidic residues" evidence="5">
    <location>
        <begin position="1"/>
        <end position="14"/>
    </location>
</feature>
<dbReference type="OrthoDB" id="5590282at2759"/>
<feature type="compositionally biased region" description="Polar residues" evidence="5">
    <location>
        <begin position="24"/>
        <end position="44"/>
    </location>
</feature>
<protein>
    <recommendedName>
        <fullName evidence="10">Cyclin N-terminal domain-containing protein</fullName>
    </recommendedName>
</protein>
<dbReference type="GO" id="GO:0051301">
    <property type="term" value="P:cell division"/>
    <property type="evidence" value="ECO:0007669"/>
    <property type="project" value="UniProtKB-KW"/>
</dbReference>
<sequence>MDAKPQRIRVRADENAPFPLAANKTLNQRTKSTTALSSNFQNGGNKNGPRRAAFGDVSNTANLVHGNRDDSSLAGKKPSKVLEKAPLVAEKKPAALSQPAQRPVSMSGLKGLLSNVTNPKPLEISKQTAGQQLNTNARKTLNKRATVFKDHLEPLTENKELTSKESTIEPKEGNNKGYTERVQQDDVKKAVDSDDILENELSNLEASLAKSEADEDEKDTQGLEDDACKVQAGLKQTSEIREHHTAVDSREVKPNSKTSRKSTTVSRISHDYFPHQSEPEEYWEDEDEENEEDDGYITARSYRSRSENTTGGATTLLFPRYNQQVKRELALAKQVVEATRTVEDIEDDYCDTSMVAEYSEEIFEYMREQEIKMLPNAHYMDNQAEIQWSMRSVLMDWLVQVHHRFSLLPETLFLCVNYIDRFLSCKIVSLGKLQLVGATAIFIAAKYEEINCPSVQEIVYMVDGGYTIDEILKAERFMLSMLQFELGYPGPMSFLRRISKADDYDLETRTLAKYFLEITIMDERFVGSPASFLAAGAHCLARLMLRKGSWSPAHVHYAGYTYSQLYPLVSLMMECCEMPRKHHAAIYEKYTDKRFKLASLFVEAEIRKNIRLPEPTKEGSILERKMTPEPAHYKRV</sequence>
<dbReference type="SUPFAM" id="SSF47954">
    <property type="entry name" value="Cyclin-like"/>
    <property type="match status" value="2"/>
</dbReference>
<dbReference type="CDD" id="cd20568">
    <property type="entry name" value="CYCLIN_CLBs_yeast_rpt1"/>
    <property type="match status" value="1"/>
</dbReference>
<evidence type="ECO:0000256" key="5">
    <source>
        <dbReference type="SAM" id="MobiDB-lite"/>
    </source>
</evidence>
<reference evidence="8" key="2">
    <citation type="submission" date="2021-02" db="EMBL/GenBank/DDBJ databases">
        <title>Aspergillus puulaauensis MK2 genome sequence.</title>
        <authorList>
            <person name="Futagami T."/>
            <person name="Mori K."/>
            <person name="Kadooka C."/>
            <person name="Tanaka T."/>
        </authorList>
    </citation>
    <scope>NUCLEOTIDE SEQUENCE</scope>
    <source>
        <strain evidence="8">MK2</strain>
    </source>
</reference>
<dbReference type="InterPro" id="IPR004367">
    <property type="entry name" value="Cyclin_C-dom"/>
</dbReference>
<dbReference type="PANTHER" id="PTHR10177">
    <property type="entry name" value="CYCLINS"/>
    <property type="match status" value="1"/>
</dbReference>
<dbReference type="Pfam" id="PF02984">
    <property type="entry name" value="Cyclin_C"/>
    <property type="match status" value="1"/>
</dbReference>
<feature type="domain" description="Cyclin-like" evidence="6">
    <location>
        <begin position="493"/>
        <end position="574"/>
    </location>
</feature>
<gene>
    <name evidence="8" type="ORF">APUU_20433S</name>
</gene>
<dbReference type="Gene3D" id="1.10.472.10">
    <property type="entry name" value="Cyclin-like"/>
    <property type="match status" value="2"/>
</dbReference>
<organism evidence="8 9">
    <name type="scientific">Aspergillus puulaauensis</name>
    <dbReference type="NCBI Taxonomy" id="1220207"/>
    <lineage>
        <taxon>Eukaryota</taxon>
        <taxon>Fungi</taxon>
        <taxon>Dikarya</taxon>
        <taxon>Ascomycota</taxon>
        <taxon>Pezizomycotina</taxon>
        <taxon>Eurotiomycetes</taxon>
        <taxon>Eurotiomycetidae</taxon>
        <taxon>Eurotiales</taxon>
        <taxon>Aspergillaceae</taxon>
        <taxon>Aspergillus</taxon>
    </lineage>
</organism>
<evidence type="ECO:0008006" key="10">
    <source>
        <dbReference type="Google" id="ProtNLM"/>
    </source>
</evidence>
<feature type="domain" description="Cyclin C-terminal" evidence="7">
    <location>
        <begin position="489"/>
        <end position="604"/>
    </location>
</feature>
<keyword evidence="2 4" id="KW-0195">Cyclin</keyword>
<evidence type="ECO:0000256" key="4">
    <source>
        <dbReference type="RuleBase" id="RU000383"/>
    </source>
</evidence>
<evidence type="ECO:0000259" key="7">
    <source>
        <dbReference type="SMART" id="SM01332"/>
    </source>
</evidence>
<feature type="compositionally biased region" description="Basic and acidic residues" evidence="5">
    <location>
        <begin position="240"/>
        <end position="254"/>
    </location>
</feature>
<dbReference type="Pfam" id="PF00134">
    <property type="entry name" value="Cyclin_N"/>
    <property type="match status" value="1"/>
</dbReference>
<feature type="domain" description="Cyclin-like" evidence="6">
    <location>
        <begin position="396"/>
        <end position="480"/>
    </location>
</feature>
<dbReference type="InterPro" id="IPR036915">
    <property type="entry name" value="Cyclin-like_sf"/>
</dbReference>
<keyword evidence="3" id="KW-0131">Cell cycle</keyword>
<accession>A0A7R7XF15</accession>
<dbReference type="InterPro" id="IPR039361">
    <property type="entry name" value="Cyclin"/>
</dbReference>
<dbReference type="PROSITE" id="PS00292">
    <property type="entry name" value="CYCLINS"/>
    <property type="match status" value="1"/>
</dbReference>
<dbReference type="InterPro" id="IPR013763">
    <property type="entry name" value="Cyclin-like_dom"/>
</dbReference>
<dbReference type="SMART" id="SM00385">
    <property type="entry name" value="CYCLIN"/>
    <property type="match status" value="2"/>
</dbReference>
<dbReference type="Proteomes" id="UP000654913">
    <property type="component" value="Chromosome 2"/>
</dbReference>
<feature type="region of interest" description="Disordered" evidence="5">
    <location>
        <begin position="240"/>
        <end position="267"/>
    </location>
</feature>
<dbReference type="GeneID" id="64970006"/>
<keyword evidence="1" id="KW-0132">Cell division</keyword>
<evidence type="ECO:0000259" key="6">
    <source>
        <dbReference type="SMART" id="SM00385"/>
    </source>
</evidence>
<dbReference type="InterPro" id="IPR048258">
    <property type="entry name" value="Cyclins_cyclin-box"/>
</dbReference>
<name>A0A7R7XF15_9EURO</name>
<reference evidence="8" key="1">
    <citation type="submission" date="2021-01" db="EMBL/GenBank/DDBJ databases">
        <authorList>
            <consortium name="Aspergillus puulaauensis MK2 genome sequencing consortium"/>
            <person name="Kazuki M."/>
            <person name="Futagami T."/>
        </authorList>
    </citation>
    <scope>NUCLEOTIDE SEQUENCE</scope>
    <source>
        <strain evidence="8">MK2</strain>
    </source>
</reference>
<dbReference type="FunFam" id="1.10.472.10:FF:000001">
    <property type="entry name" value="G2/mitotic-specific cyclin"/>
    <property type="match status" value="1"/>
</dbReference>